<sequence length="52" mass="5611">CPVLAFLLRIEIVDALSSTGSDLSWVVEAWGVTQTYIGDEPHSNHGQGTQDP</sequence>
<proteinExistence type="predicted"/>
<gene>
    <name evidence="2" type="ORF">PIB30_056784</name>
</gene>
<reference evidence="2 3" key="1">
    <citation type="journal article" date="2023" name="Plants (Basel)">
        <title>Bridging the Gap: Combining Genomics and Transcriptomics Approaches to Understand Stylosanthes scabra, an Orphan Legume from the Brazilian Caatinga.</title>
        <authorList>
            <person name="Ferreira-Neto J.R.C."/>
            <person name="da Silva M.D."/>
            <person name="Binneck E."/>
            <person name="de Melo N.F."/>
            <person name="da Silva R.H."/>
            <person name="de Melo A.L.T.M."/>
            <person name="Pandolfi V."/>
            <person name="Bustamante F.O."/>
            <person name="Brasileiro-Vidal A.C."/>
            <person name="Benko-Iseppon A.M."/>
        </authorList>
    </citation>
    <scope>NUCLEOTIDE SEQUENCE [LARGE SCALE GENOMIC DNA]</scope>
    <source>
        <tissue evidence="2">Leaves</tissue>
    </source>
</reference>
<evidence type="ECO:0000256" key="1">
    <source>
        <dbReference type="SAM" id="SignalP"/>
    </source>
</evidence>
<dbReference type="Proteomes" id="UP001341840">
    <property type="component" value="Unassembled WGS sequence"/>
</dbReference>
<evidence type="ECO:0000313" key="3">
    <source>
        <dbReference type="Proteomes" id="UP001341840"/>
    </source>
</evidence>
<evidence type="ECO:0000313" key="2">
    <source>
        <dbReference type="EMBL" id="MED6221646.1"/>
    </source>
</evidence>
<protein>
    <submittedName>
        <fullName evidence="2">Uncharacterized protein</fullName>
    </submittedName>
</protein>
<keyword evidence="3" id="KW-1185">Reference proteome</keyword>
<feature type="chain" id="PRO_5047180997" evidence="1">
    <location>
        <begin position="16"/>
        <end position="52"/>
    </location>
</feature>
<feature type="signal peptide" evidence="1">
    <location>
        <begin position="1"/>
        <end position="15"/>
    </location>
</feature>
<organism evidence="2 3">
    <name type="scientific">Stylosanthes scabra</name>
    <dbReference type="NCBI Taxonomy" id="79078"/>
    <lineage>
        <taxon>Eukaryota</taxon>
        <taxon>Viridiplantae</taxon>
        <taxon>Streptophyta</taxon>
        <taxon>Embryophyta</taxon>
        <taxon>Tracheophyta</taxon>
        <taxon>Spermatophyta</taxon>
        <taxon>Magnoliopsida</taxon>
        <taxon>eudicotyledons</taxon>
        <taxon>Gunneridae</taxon>
        <taxon>Pentapetalae</taxon>
        <taxon>rosids</taxon>
        <taxon>fabids</taxon>
        <taxon>Fabales</taxon>
        <taxon>Fabaceae</taxon>
        <taxon>Papilionoideae</taxon>
        <taxon>50 kb inversion clade</taxon>
        <taxon>dalbergioids sensu lato</taxon>
        <taxon>Dalbergieae</taxon>
        <taxon>Pterocarpus clade</taxon>
        <taxon>Stylosanthes</taxon>
    </lineage>
</organism>
<name>A0ABU6ZI57_9FABA</name>
<keyword evidence="1" id="KW-0732">Signal</keyword>
<dbReference type="EMBL" id="JASCZI010272318">
    <property type="protein sequence ID" value="MED6221646.1"/>
    <property type="molecule type" value="Genomic_DNA"/>
</dbReference>
<feature type="non-terminal residue" evidence="2">
    <location>
        <position position="1"/>
    </location>
</feature>
<accession>A0ABU6ZI57</accession>
<comment type="caution">
    <text evidence="2">The sequence shown here is derived from an EMBL/GenBank/DDBJ whole genome shotgun (WGS) entry which is preliminary data.</text>
</comment>